<evidence type="ECO:0000313" key="2">
    <source>
        <dbReference type="EMBL" id="EFC45194.1"/>
    </source>
</evidence>
<dbReference type="Gene3D" id="1.10.357.40">
    <property type="entry name" value="YbiA-like"/>
    <property type="match status" value="1"/>
</dbReference>
<evidence type="ECO:0000256" key="1">
    <source>
        <dbReference type="SAM" id="MobiDB-lite"/>
    </source>
</evidence>
<name>D2VD95_NAEGR</name>
<dbReference type="EMBL" id="GG738864">
    <property type="protein sequence ID" value="EFC45194.1"/>
    <property type="molecule type" value="Genomic_DNA"/>
</dbReference>
<dbReference type="RefSeq" id="XP_002677938.1">
    <property type="nucleotide sequence ID" value="XM_002677892.1"/>
</dbReference>
<dbReference type="Proteomes" id="UP000006671">
    <property type="component" value="Unassembled WGS sequence"/>
</dbReference>
<dbReference type="AlphaFoldDB" id="D2VD95"/>
<dbReference type="OrthoDB" id="206452at2759"/>
<accession>D2VD95</accession>
<proteinExistence type="predicted"/>
<protein>
    <submittedName>
        <fullName evidence="2">Predicted protein</fullName>
    </submittedName>
</protein>
<organism evidence="3">
    <name type="scientific">Naegleria gruberi</name>
    <name type="common">Amoeba</name>
    <dbReference type="NCBI Taxonomy" id="5762"/>
    <lineage>
        <taxon>Eukaryota</taxon>
        <taxon>Discoba</taxon>
        <taxon>Heterolobosea</taxon>
        <taxon>Tetramitia</taxon>
        <taxon>Eutetramitia</taxon>
        <taxon>Vahlkampfiidae</taxon>
        <taxon>Naegleria</taxon>
    </lineage>
</organism>
<feature type="region of interest" description="Disordered" evidence="1">
    <location>
        <begin position="70"/>
        <end position="121"/>
    </location>
</feature>
<evidence type="ECO:0000313" key="3">
    <source>
        <dbReference type="Proteomes" id="UP000006671"/>
    </source>
</evidence>
<dbReference type="GeneID" id="8857054"/>
<gene>
    <name evidence="2" type="ORF">NAEGRDRAFT_48558</name>
</gene>
<dbReference type="eggNOG" id="ENOG502SXEZ">
    <property type="taxonomic scope" value="Eukaryota"/>
</dbReference>
<sequence length="121" mass="14253">MVMLNDEQIREWNRKKFSLLEEMLYCKFSQNEEARKVLLATDNAELWHGTRGVPKARQVGLERVRTRIREAINSSDDEEKVCSSSESSSEEEVKNHDDEEGNDLKRKRPSESKENNNKRRK</sequence>
<dbReference type="KEGG" id="ngr:NAEGRDRAFT_48558"/>
<dbReference type="InParanoid" id="D2VD95"/>
<reference evidence="2 3" key="1">
    <citation type="journal article" date="2010" name="Cell">
        <title>The genome of Naegleria gruberi illuminates early eukaryotic versatility.</title>
        <authorList>
            <person name="Fritz-Laylin L.K."/>
            <person name="Prochnik S.E."/>
            <person name="Ginger M.L."/>
            <person name="Dacks J.B."/>
            <person name="Carpenter M.L."/>
            <person name="Field M.C."/>
            <person name="Kuo A."/>
            <person name="Paredez A."/>
            <person name="Chapman J."/>
            <person name="Pham J."/>
            <person name="Shu S."/>
            <person name="Neupane R."/>
            <person name="Cipriano M."/>
            <person name="Mancuso J."/>
            <person name="Tu H."/>
            <person name="Salamov A."/>
            <person name="Lindquist E."/>
            <person name="Shapiro H."/>
            <person name="Lucas S."/>
            <person name="Grigoriev I.V."/>
            <person name="Cande W.Z."/>
            <person name="Fulton C."/>
            <person name="Rokhsar D.S."/>
            <person name="Dawson S.C."/>
        </authorList>
    </citation>
    <scope>NUCLEOTIDE SEQUENCE [LARGE SCALE GENOMIC DNA]</scope>
    <source>
        <strain evidence="2 3">NEG-M</strain>
    </source>
</reference>
<feature type="compositionally biased region" description="Basic and acidic residues" evidence="1">
    <location>
        <begin position="109"/>
        <end position="121"/>
    </location>
</feature>
<dbReference type="SUPFAM" id="SSF143990">
    <property type="entry name" value="YbiA-like"/>
    <property type="match status" value="1"/>
</dbReference>
<dbReference type="VEuPathDB" id="AmoebaDB:NAEGRDRAFT_48558"/>
<keyword evidence="3" id="KW-1185">Reference proteome</keyword>
<dbReference type="InterPro" id="IPR037238">
    <property type="entry name" value="YbiA-like_sf"/>
</dbReference>